<dbReference type="EMBL" id="CAJOBJ010002286">
    <property type="protein sequence ID" value="CAF3919180.1"/>
    <property type="molecule type" value="Genomic_DNA"/>
</dbReference>
<proteinExistence type="predicted"/>
<feature type="domain" description="UBC core" evidence="1">
    <location>
        <begin position="45"/>
        <end position="85"/>
    </location>
</feature>
<evidence type="ECO:0000313" key="4">
    <source>
        <dbReference type="EMBL" id="CAF3929811.1"/>
    </source>
</evidence>
<reference evidence="3" key="1">
    <citation type="submission" date="2021-02" db="EMBL/GenBank/DDBJ databases">
        <authorList>
            <person name="Nowell W R."/>
        </authorList>
    </citation>
    <scope>NUCLEOTIDE SEQUENCE</scope>
</reference>
<evidence type="ECO:0000313" key="5">
    <source>
        <dbReference type="Proteomes" id="UP000681720"/>
    </source>
</evidence>
<gene>
    <name evidence="4" type="ORF">BYL167_LOCUS9944</name>
    <name evidence="3" type="ORF">GIL414_LOCUS7481</name>
    <name evidence="2" type="ORF">SMN809_LOCUS5236</name>
</gene>
<dbReference type="EMBL" id="CAJOBI010001298">
    <property type="protein sequence ID" value="CAF3873833.1"/>
    <property type="molecule type" value="Genomic_DNA"/>
</dbReference>
<dbReference type="InterPro" id="IPR000608">
    <property type="entry name" value="UBC"/>
</dbReference>
<dbReference type="Proteomes" id="UP000681967">
    <property type="component" value="Unassembled WGS sequence"/>
</dbReference>
<name>A0A8S2LVL7_9BILA</name>
<protein>
    <recommendedName>
        <fullName evidence="1">UBC core domain-containing protein</fullName>
    </recommendedName>
</protein>
<organism evidence="3 5">
    <name type="scientific">Rotaria magnacalcarata</name>
    <dbReference type="NCBI Taxonomy" id="392030"/>
    <lineage>
        <taxon>Eukaryota</taxon>
        <taxon>Metazoa</taxon>
        <taxon>Spiralia</taxon>
        <taxon>Gnathifera</taxon>
        <taxon>Rotifera</taxon>
        <taxon>Eurotatoria</taxon>
        <taxon>Bdelloidea</taxon>
        <taxon>Philodinida</taxon>
        <taxon>Philodinidae</taxon>
        <taxon>Rotaria</taxon>
    </lineage>
</organism>
<dbReference type="Proteomes" id="UP000681720">
    <property type="component" value="Unassembled WGS sequence"/>
</dbReference>
<dbReference type="SUPFAM" id="SSF54495">
    <property type="entry name" value="UBC-like"/>
    <property type="match status" value="1"/>
</dbReference>
<dbReference type="Gene3D" id="3.10.110.10">
    <property type="entry name" value="Ubiquitin Conjugating Enzyme"/>
    <property type="match status" value="1"/>
</dbReference>
<accession>A0A8S2LVL7</accession>
<dbReference type="Proteomes" id="UP000676336">
    <property type="component" value="Unassembled WGS sequence"/>
</dbReference>
<comment type="caution">
    <text evidence="3">The sequence shown here is derived from an EMBL/GenBank/DDBJ whole genome shotgun (WGS) entry which is preliminary data.</text>
</comment>
<dbReference type="AlphaFoldDB" id="A0A8S2LVL7"/>
<dbReference type="InterPro" id="IPR016135">
    <property type="entry name" value="UBQ-conjugating_enzyme/RWD"/>
</dbReference>
<dbReference type="EMBL" id="CAJOBH010002927">
    <property type="protein sequence ID" value="CAF3929811.1"/>
    <property type="molecule type" value="Genomic_DNA"/>
</dbReference>
<evidence type="ECO:0000313" key="3">
    <source>
        <dbReference type="EMBL" id="CAF3919180.1"/>
    </source>
</evidence>
<evidence type="ECO:0000259" key="1">
    <source>
        <dbReference type="Pfam" id="PF00179"/>
    </source>
</evidence>
<sequence length="158" mass="18331">MNAYPPIRRQILRDTTSLLEDSEIQTYFQYESTGHDLSIDGYVLPHIEPYTHSFIKARITFPLDYPFKEPKLKLLTYIYHPDVTNTISNPDTCRGGERHNWHPHDPISKKYATLRLPPSIISLKFAAKTIILKELGFDTTTINQLTLPDCLKQYLNQP</sequence>
<evidence type="ECO:0000313" key="2">
    <source>
        <dbReference type="EMBL" id="CAF3873833.1"/>
    </source>
</evidence>
<dbReference type="Pfam" id="PF00179">
    <property type="entry name" value="UQ_con"/>
    <property type="match status" value="1"/>
</dbReference>